<feature type="region of interest" description="Disordered" evidence="1">
    <location>
        <begin position="60"/>
        <end position="93"/>
    </location>
</feature>
<evidence type="ECO:0000313" key="2">
    <source>
        <dbReference type="EMBL" id="KAK7502905.1"/>
    </source>
</evidence>
<accession>A0ABD0LUJ6</accession>
<gene>
    <name evidence="2" type="ORF">BaRGS_00005854</name>
</gene>
<sequence length="93" mass="10554">MFLLISPEQTSPGGPSYNRHRQTNKERSILDIDVSREPLARVEFMLGAFAFLSDPAALRAPRARRRKERSEHAHNQGLVSRGPFEKRGPSVWA</sequence>
<comment type="caution">
    <text evidence="2">The sequence shown here is derived from an EMBL/GenBank/DDBJ whole genome shotgun (WGS) entry which is preliminary data.</text>
</comment>
<dbReference type="Proteomes" id="UP001519460">
    <property type="component" value="Unassembled WGS sequence"/>
</dbReference>
<feature type="region of interest" description="Disordered" evidence="1">
    <location>
        <begin position="1"/>
        <end position="24"/>
    </location>
</feature>
<evidence type="ECO:0000313" key="3">
    <source>
        <dbReference type="Proteomes" id="UP001519460"/>
    </source>
</evidence>
<reference evidence="2 3" key="1">
    <citation type="journal article" date="2023" name="Sci. Data">
        <title>Genome assembly of the Korean intertidal mud-creeper Batillaria attramentaria.</title>
        <authorList>
            <person name="Patra A.K."/>
            <person name="Ho P.T."/>
            <person name="Jun S."/>
            <person name="Lee S.J."/>
            <person name="Kim Y."/>
            <person name="Won Y.J."/>
        </authorList>
    </citation>
    <scope>NUCLEOTIDE SEQUENCE [LARGE SCALE GENOMIC DNA]</scope>
    <source>
        <strain evidence="2">Wonlab-2016</strain>
    </source>
</reference>
<keyword evidence="3" id="KW-1185">Reference proteome</keyword>
<dbReference type="AlphaFoldDB" id="A0ABD0LUJ6"/>
<dbReference type="EMBL" id="JACVVK020000023">
    <property type="protein sequence ID" value="KAK7502905.1"/>
    <property type="molecule type" value="Genomic_DNA"/>
</dbReference>
<proteinExistence type="predicted"/>
<organism evidence="2 3">
    <name type="scientific">Batillaria attramentaria</name>
    <dbReference type="NCBI Taxonomy" id="370345"/>
    <lineage>
        <taxon>Eukaryota</taxon>
        <taxon>Metazoa</taxon>
        <taxon>Spiralia</taxon>
        <taxon>Lophotrochozoa</taxon>
        <taxon>Mollusca</taxon>
        <taxon>Gastropoda</taxon>
        <taxon>Caenogastropoda</taxon>
        <taxon>Sorbeoconcha</taxon>
        <taxon>Cerithioidea</taxon>
        <taxon>Batillariidae</taxon>
        <taxon>Batillaria</taxon>
    </lineage>
</organism>
<name>A0ABD0LUJ6_9CAEN</name>
<protein>
    <submittedName>
        <fullName evidence="2">Uncharacterized protein</fullName>
    </submittedName>
</protein>
<evidence type="ECO:0000256" key="1">
    <source>
        <dbReference type="SAM" id="MobiDB-lite"/>
    </source>
</evidence>
<feature type="compositionally biased region" description="Basic and acidic residues" evidence="1">
    <location>
        <begin position="83"/>
        <end position="93"/>
    </location>
</feature>